<dbReference type="EMBL" id="JAHMUF010000004">
    <property type="protein sequence ID" value="KAG7195293.1"/>
    <property type="molecule type" value="Genomic_DNA"/>
</dbReference>
<keyword evidence="11" id="KW-0496">Mitochondrion</keyword>
<evidence type="ECO:0000256" key="7">
    <source>
        <dbReference type="ARBA" id="ARBA00022448"/>
    </source>
</evidence>
<keyword evidence="12" id="KW-0472">Membrane</keyword>
<protein>
    <recommendedName>
        <fullName evidence="6">NADH dehydrogenase [ubiquinone] iron-sulfur protein 5</fullName>
    </recommendedName>
    <alternativeName>
        <fullName evidence="14">Complex I-15 kDa</fullName>
    </alternativeName>
    <alternativeName>
        <fullName evidence="15">NADH-ubiquinone oxidoreductase 15 kDa subunit</fullName>
    </alternativeName>
</protein>
<evidence type="ECO:0000256" key="15">
    <source>
        <dbReference type="ARBA" id="ARBA00032739"/>
    </source>
</evidence>
<dbReference type="GeneID" id="66117193"/>
<comment type="similarity">
    <text evidence="4">Belongs to the complex I NDUFS5 subunit family.</text>
</comment>
<dbReference type="RefSeq" id="XP_043050840.1">
    <property type="nucleotide sequence ID" value="XM_043194516.1"/>
</dbReference>
<keyword evidence="13 16" id="KW-1015">Disulfide bond</keyword>
<evidence type="ECO:0000256" key="6">
    <source>
        <dbReference type="ARBA" id="ARBA00013482"/>
    </source>
</evidence>
<proteinExistence type="inferred from homology"/>
<keyword evidence="10" id="KW-0249">Electron transport</keyword>
<evidence type="ECO:0000256" key="13">
    <source>
        <dbReference type="ARBA" id="ARBA00023157"/>
    </source>
</evidence>
<comment type="subcellular location">
    <subcellularLocation>
        <location evidence="3">Mitochondrion inner membrane</location>
        <topology evidence="3">Peripheral membrane protein</topology>
    </subcellularLocation>
    <subcellularLocation>
        <location evidence="2">Mitochondrion intermembrane space</location>
    </subcellularLocation>
</comment>
<feature type="disulfide bond" evidence="16">
    <location>
        <begin position="11"/>
        <end position="43"/>
    </location>
</feature>
<accession>A0A9P7VC29</accession>
<evidence type="ECO:0000256" key="4">
    <source>
        <dbReference type="ARBA" id="ARBA00007372"/>
    </source>
</evidence>
<keyword evidence="18" id="KW-1185">Reference proteome</keyword>
<evidence type="ECO:0000256" key="12">
    <source>
        <dbReference type="ARBA" id="ARBA00023136"/>
    </source>
</evidence>
<dbReference type="PANTHER" id="PTHR15224">
    <property type="entry name" value="NADH DEHYDROGENASE [UBIQUINONE] IRON-SULFUR PROTEIN 5"/>
    <property type="match status" value="1"/>
</dbReference>
<evidence type="ECO:0000256" key="9">
    <source>
        <dbReference type="ARBA" id="ARBA00022792"/>
    </source>
</evidence>
<name>A0A9P7VC29_9ASCO</name>
<evidence type="ECO:0000256" key="5">
    <source>
        <dbReference type="ARBA" id="ARBA00011261"/>
    </source>
</evidence>
<sequence>MVVRTGGTRKCFYEFQTLVACYTSADTSSKKVCTPQYDDYFECLHGYKEREKARLMMQQLKENELTKKGVTATELYKSGNGVYENLKLVE</sequence>
<dbReference type="CDD" id="cd24141">
    <property type="entry name" value="NDUFS5-like"/>
    <property type="match status" value="1"/>
</dbReference>
<evidence type="ECO:0000256" key="1">
    <source>
        <dbReference type="ARBA" id="ARBA00003195"/>
    </source>
</evidence>
<comment type="function">
    <text evidence="1">Accessory subunit of the mitochondrial membrane respiratory chain NADH dehydrogenase (Complex I), that is believed not to be involved in catalysis. Complex I functions in the transfer of electrons from NADH to the respiratory chain. The immediate electron acceptor for the enzyme is believed to be ubiquinone.</text>
</comment>
<reference evidence="17" key="1">
    <citation type="submission" date="2021-03" db="EMBL/GenBank/DDBJ databases">
        <authorList>
            <person name="Palmer J.M."/>
        </authorList>
    </citation>
    <scope>NUCLEOTIDE SEQUENCE</scope>
    <source>
        <strain evidence="17">ARV_011</strain>
    </source>
</reference>
<evidence type="ECO:0000256" key="8">
    <source>
        <dbReference type="ARBA" id="ARBA00022660"/>
    </source>
</evidence>
<evidence type="ECO:0000256" key="10">
    <source>
        <dbReference type="ARBA" id="ARBA00022982"/>
    </source>
</evidence>
<evidence type="ECO:0000313" key="18">
    <source>
        <dbReference type="Proteomes" id="UP000790833"/>
    </source>
</evidence>
<organism evidence="17 18">
    <name type="scientific">Scheffersomyces spartinae</name>
    <dbReference type="NCBI Taxonomy" id="45513"/>
    <lineage>
        <taxon>Eukaryota</taxon>
        <taxon>Fungi</taxon>
        <taxon>Dikarya</taxon>
        <taxon>Ascomycota</taxon>
        <taxon>Saccharomycotina</taxon>
        <taxon>Pichiomycetes</taxon>
        <taxon>Debaryomycetaceae</taxon>
        <taxon>Scheffersomyces</taxon>
    </lineage>
</organism>
<keyword evidence="9" id="KW-0999">Mitochondrion inner membrane</keyword>
<dbReference type="InterPro" id="IPR019342">
    <property type="entry name" value="NADH_UbQ_OxRdtase_FeS-su5"/>
</dbReference>
<comment type="caution">
    <text evidence="17">The sequence shown here is derived from an EMBL/GenBank/DDBJ whole genome shotgun (WGS) entry which is preliminary data.</text>
</comment>
<evidence type="ECO:0000256" key="3">
    <source>
        <dbReference type="ARBA" id="ARBA00004637"/>
    </source>
</evidence>
<dbReference type="OrthoDB" id="9992197at2759"/>
<dbReference type="GO" id="GO:0005743">
    <property type="term" value="C:mitochondrial inner membrane"/>
    <property type="evidence" value="ECO:0007669"/>
    <property type="project" value="UniProtKB-SubCell"/>
</dbReference>
<keyword evidence="8" id="KW-0679">Respiratory chain</keyword>
<dbReference type="GO" id="GO:0005758">
    <property type="term" value="C:mitochondrial intermembrane space"/>
    <property type="evidence" value="ECO:0007669"/>
    <property type="project" value="UniProtKB-SubCell"/>
</dbReference>
<dbReference type="AlphaFoldDB" id="A0A9P7VC29"/>
<evidence type="ECO:0000313" key="17">
    <source>
        <dbReference type="EMBL" id="KAG7195293.1"/>
    </source>
</evidence>
<evidence type="ECO:0000256" key="16">
    <source>
        <dbReference type="PIRSR" id="PIRSR619342-50"/>
    </source>
</evidence>
<comment type="subunit">
    <text evidence="5">Mammalian complex I is composed of 45 different subunits. This is a component of the iron-sulfur (IP) fragment of the enzyme.</text>
</comment>
<dbReference type="PANTHER" id="PTHR15224:SF1">
    <property type="entry name" value="NADH DEHYDROGENASE [UBIQUINONE] IRON-SULFUR PROTEIN 5"/>
    <property type="match status" value="1"/>
</dbReference>
<evidence type="ECO:0000256" key="2">
    <source>
        <dbReference type="ARBA" id="ARBA00004569"/>
    </source>
</evidence>
<feature type="disulfide bond" evidence="16">
    <location>
        <begin position="21"/>
        <end position="33"/>
    </location>
</feature>
<keyword evidence="7" id="KW-0813">Transport</keyword>
<dbReference type="GO" id="GO:0032981">
    <property type="term" value="P:mitochondrial respiratory chain complex I assembly"/>
    <property type="evidence" value="ECO:0007669"/>
    <property type="project" value="TreeGrafter"/>
</dbReference>
<dbReference type="Proteomes" id="UP000790833">
    <property type="component" value="Unassembled WGS sequence"/>
</dbReference>
<evidence type="ECO:0000256" key="11">
    <source>
        <dbReference type="ARBA" id="ARBA00023128"/>
    </source>
</evidence>
<evidence type="ECO:0000256" key="14">
    <source>
        <dbReference type="ARBA" id="ARBA00031222"/>
    </source>
</evidence>
<gene>
    <name evidence="17" type="ORF">KQ657_003819</name>
</gene>